<evidence type="ECO:0000313" key="3">
    <source>
        <dbReference type="Proteomes" id="UP000187455"/>
    </source>
</evidence>
<organism evidence="2 3">
    <name type="scientific">Smittium mucronatum</name>
    <dbReference type="NCBI Taxonomy" id="133383"/>
    <lineage>
        <taxon>Eukaryota</taxon>
        <taxon>Fungi</taxon>
        <taxon>Fungi incertae sedis</taxon>
        <taxon>Zoopagomycota</taxon>
        <taxon>Kickxellomycotina</taxon>
        <taxon>Harpellomycetes</taxon>
        <taxon>Harpellales</taxon>
        <taxon>Legeriomycetaceae</taxon>
        <taxon>Smittium</taxon>
    </lineage>
</organism>
<comment type="caution">
    <text evidence="2">The sequence shown here is derived from an EMBL/GenBank/DDBJ whole genome shotgun (WGS) entry which is preliminary data.</text>
</comment>
<feature type="region of interest" description="Disordered" evidence="1">
    <location>
        <begin position="114"/>
        <end position="135"/>
    </location>
</feature>
<accession>A0A1R0H7N5</accession>
<name>A0A1R0H7N5_9FUNG</name>
<keyword evidence="3" id="KW-1185">Reference proteome</keyword>
<dbReference type="AlphaFoldDB" id="A0A1R0H7N5"/>
<dbReference type="EMBL" id="LSSL01000211">
    <property type="protein sequence ID" value="OLY85157.1"/>
    <property type="molecule type" value="Genomic_DNA"/>
</dbReference>
<gene>
    <name evidence="2" type="ORF">AYI68_g657</name>
</gene>
<reference evidence="2 3" key="1">
    <citation type="journal article" date="2016" name="Mol. Biol. Evol.">
        <title>Genome-Wide Survey of Gut Fungi (Harpellales) Reveals the First Horizontally Transferred Ubiquitin Gene from a Mosquito Host.</title>
        <authorList>
            <person name="Wang Y."/>
            <person name="White M.M."/>
            <person name="Kvist S."/>
            <person name="Moncalvo J.M."/>
        </authorList>
    </citation>
    <scope>NUCLEOTIDE SEQUENCE [LARGE SCALE GENOMIC DNA]</scope>
    <source>
        <strain evidence="2 3">ALG-7-W6</strain>
    </source>
</reference>
<proteinExistence type="predicted"/>
<sequence length="162" mass="18762">MKGINSARDIILPGEIIEVRYAPFNARNHDIRVFFLTICTYHRNESLSENYESDNRDTHDLQLIVRGISETYSDNPVAHGKSCVQNKPQKFCNTPEQLSDIPWDSDRQFEGDYNYHKRKNDGDKNRRTKSFTFPFNRQTSDGTDYAVFGSFSSNSPGRNQIK</sequence>
<feature type="compositionally biased region" description="Basic and acidic residues" evidence="1">
    <location>
        <begin position="114"/>
        <end position="125"/>
    </location>
</feature>
<protein>
    <submittedName>
        <fullName evidence="2">Uncharacterized protein</fullName>
    </submittedName>
</protein>
<dbReference type="Proteomes" id="UP000187455">
    <property type="component" value="Unassembled WGS sequence"/>
</dbReference>
<evidence type="ECO:0000313" key="2">
    <source>
        <dbReference type="EMBL" id="OLY85157.1"/>
    </source>
</evidence>
<evidence type="ECO:0000256" key="1">
    <source>
        <dbReference type="SAM" id="MobiDB-lite"/>
    </source>
</evidence>